<dbReference type="NCBIfam" id="TIGR01031">
    <property type="entry name" value="rpmF_bact"/>
    <property type="match status" value="1"/>
</dbReference>
<dbReference type="GO" id="GO:0005762">
    <property type="term" value="C:mitochondrial large ribosomal subunit"/>
    <property type="evidence" value="ECO:0007669"/>
    <property type="project" value="TreeGrafter"/>
</dbReference>
<evidence type="ECO:0000313" key="8">
    <source>
        <dbReference type="EMBL" id="BAM78777.1"/>
    </source>
</evidence>
<keyword evidence="3" id="KW-0809">Transit peptide</keyword>
<gene>
    <name evidence="8" type="ORF">CYME_CMA067C</name>
</gene>
<dbReference type="STRING" id="280699.M1V9V7"/>
<dbReference type="eggNOG" id="ENOG502SCID">
    <property type="taxonomic scope" value="Eukaryota"/>
</dbReference>
<dbReference type="PANTHER" id="PTHR21026">
    <property type="entry name" value="39S RIBOSOMAL PROTEIN L32, MITOCHONDRIAL"/>
    <property type="match status" value="1"/>
</dbReference>
<dbReference type="KEGG" id="cme:CYME_CMA067C"/>
<proteinExistence type="inferred from homology"/>
<dbReference type="GeneID" id="16992209"/>
<dbReference type="InterPro" id="IPR002677">
    <property type="entry name" value="Ribosomal_bL32"/>
</dbReference>
<comment type="subcellular location">
    <subcellularLocation>
        <location evidence="1">Mitochondrion</location>
    </subcellularLocation>
</comment>
<name>M1V9V7_CYAM1</name>
<evidence type="ECO:0000256" key="7">
    <source>
        <dbReference type="ARBA" id="ARBA00039935"/>
    </source>
</evidence>
<dbReference type="PANTHER" id="PTHR21026:SF2">
    <property type="entry name" value="LARGE RIBOSOMAL SUBUNIT PROTEIN BL32M"/>
    <property type="match status" value="1"/>
</dbReference>
<dbReference type="AlphaFoldDB" id="M1V9V7"/>
<keyword evidence="5" id="KW-0496">Mitochondrion</keyword>
<dbReference type="GO" id="GO:0006412">
    <property type="term" value="P:translation"/>
    <property type="evidence" value="ECO:0007669"/>
    <property type="project" value="InterPro"/>
</dbReference>
<evidence type="ECO:0000256" key="1">
    <source>
        <dbReference type="ARBA" id="ARBA00004173"/>
    </source>
</evidence>
<sequence>MRSLISSALTCFSAPCLETFRLGALLAWERLTNVVVGSVCSERPFLQHVLLAVPKKKTSHSRKRMRASGKGLRPYPNVQQCPNCGTFHLPHRLCPGCGFAPVKRSNRLAGLEQVAFQMNPC</sequence>
<dbReference type="OrthoDB" id="2014905at2759"/>
<evidence type="ECO:0000256" key="3">
    <source>
        <dbReference type="ARBA" id="ARBA00022946"/>
    </source>
</evidence>
<comment type="similarity">
    <text evidence="2">Belongs to the bacterial ribosomal protein bL32 family.</text>
</comment>
<dbReference type="InterPro" id="IPR051991">
    <property type="entry name" value="Mitoribosomal_protein_bL32"/>
</dbReference>
<evidence type="ECO:0000256" key="5">
    <source>
        <dbReference type="ARBA" id="ARBA00023128"/>
    </source>
</evidence>
<dbReference type="HAMAP" id="MF_00340">
    <property type="entry name" value="Ribosomal_bL32"/>
    <property type="match status" value="1"/>
</dbReference>
<dbReference type="HOGENOM" id="CLU_129084_0_2_1"/>
<reference evidence="8 9" key="1">
    <citation type="journal article" date="2004" name="Nature">
        <title>Genome sequence of the ultrasmall unicellular red alga Cyanidioschyzon merolae 10D.</title>
        <authorList>
            <person name="Matsuzaki M."/>
            <person name="Misumi O."/>
            <person name="Shin-i T."/>
            <person name="Maruyama S."/>
            <person name="Takahara M."/>
            <person name="Miyagishima S."/>
            <person name="Mori T."/>
            <person name="Nishida K."/>
            <person name="Yagisawa F."/>
            <person name="Nishida K."/>
            <person name="Yoshida Y."/>
            <person name="Nishimura Y."/>
            <person name="Nakao S."/>
            <person name="Kobayashi T."/>
            <person name="Momoyama Y."/>
            <person name="Higashiyama T."/>
            <person name="Minoda A."/>
            <person name="Sano M."/>
            <person name="Nomoto H."/>
            <person name="Oishi K."/>
            <person name="Hayashi H."/>
            <person name="Ohta F."/>
            <person name="Nishizaka S."/>
            <person name="Haga S."/>
            <person name="Miura S."/>
            <person name="Morishita T."/>
            <person name="Kabeya Y."/>
            <person name="Terasawa K."/>
            <person name="Suzuki Y."/>
            <person name="Ishii Y."/>
            <person name="Asakawa S."/>
            <person name="Takano H."/>
            <person name="Ohta N."/>
            <person name="Kuroiwa H."/>
            <person name="Tanaka K."/>
            <person name="Shimizu N."/>
            <person name="Sugano S."/>
            <person name="Sato N."/>
            <person name="Nozaki H."/>
            <person name="Ogasawara N."/>
            <person name="Kohara Y."/>
            <person name="Kuroiwa T."/>
        </authorList>
    </citation>
    <scope>NUCLEOTIDE SEQUENCE [LARGE SCALE GENOMIC DNA]</scope>
    <source>
        <strain evidence="8 9">10D</strain>
    </source>
</reference>
<reference evidence="8 9" key="2">
    <citation type="journal article" date="2007" name="BMC Biol.">
        <title>A 100%-complete sequence reveals unusually simple genomic features in the hot-spring red alga Cyanidioschyzon merolae.</title>
        <authorList>
            <person name="Nozaki H."/>
            <person name="Takano H."/>
            <person name="Misumi O."/>
            <person name="Terasawa K."/>
            <person name="Matsuzaki M."/>
            <person name="Maruyama S."/>
            <person name="Nishida K."/>
            <person name="Yagisawa F."/>
            <person name="Yoshida Y."/>
            <person name="Fujiwara T."/>
            <person name="Takio S."/>
            <person name="Tamura K."/>
            <person name="Chung S.J."/>
            <person name="Nakamura S."/>
            <person name="Kuroiwa H."/>
            <person name="Tanaka K."/>
            <person name="Sato N."/>
            <person name="Kuroiwa T."/>
        </authorList>
    </citation>
    <scope>NUCLEOTIDE SEQUENCE [LARGE SCALE GENOMIC DNA]</scope>
    <source>
        <strain evidence="8 9">10D</strain>
    </source>
</reference>
<organism evidence="8 9">
    <name type="scientific">Cyanidioschyzon merolae (strain NIES-3377 / 10D)</name>
    <name type="common">Unicellular red alga</name>
    <dbReference type="NCBI Taxonomy" id="280699"/>
    <lineage>
        <taxon>Eukaryota</taxon>
        <taxon>Rhodophyta</taxon>
        <taxon>Bangiophyceae</taxon>
        <taxon>Cyanidiales</taxon>
        <taxon>Cyanidiaceae</taxon>
        <taxon>Cyanidioschyzon</taxon>
    </lineage>
</organism>
<evidence type="ECO:0000256" key="6">
    <source>
        <dbReference type="ARBA" id="ARBA00023274"/>
    </source>
</evidence>
<evidence type="ECO:0000313" key="9">
    <source>
        <dbReference type="Proteomes" id="UP000007014"/>
    </source>
</evidence>
<keyword evidence="4 8" id="KW-0689">Ribosomal protein</keyword>
<evidence type="ECO:0000256" key="4">
    <source>
        <dbReference type="ARBA" id="ARBA00022980"/>
    </source>
</evidence>
<dbReference type="Pfam" id="PF01783">
    <property type="entry name" value="Ribosomal_L32p"/>
    <property type="match status" value="1"/>
</dbReference>
<evidence type="ECO:0000256" key="2">
    <source>
        <dbReference type="ARBA" id="ARBA00008560"/>
    </source>
</evidence>
<protein>
    <recommendedName>
        <fullName evidence="7">Large ribosomal subunit protein bL32m</fullName>
    </recommendedName>
</protein>
<dbReference type="GO" id="GO:0003735">
    <property type="term" value="F:structural constituent of ribosome"/>
    <property type="evidence" value="ECO:0007669"/>
    <property type="project" value="InterPro"/>
</dbReference>
<dbReference type="Gramene" id="CMA067CT">
    <property type="protein sequence ID" value="CMA067CT"/>
    <property type="gene ID" value="CMA067C"/>
</dbReference>
<dbReference type="EMBL" id="AP006483">
    <property type="protein sequence ID" value="BAM78777.1"/>
    <property type="molecule type" value="Genomic_DNA"/>
</dbReference>
<dbReference type="InterPro" id="IPR011332">
    <property type="entry name" value="Ribosomal_zn-bd"/>
</dbReference>
<dbReference type="Proteomes" id="UP000007014">
    <property type="component" value="Chromosome 1"/>
</dbReference>
<dbReference type="RefSeq" id="XP_005535063.1">
    <property type="nucleotide sequence ID" value="XM_005535006.1"/>
</dbReference>
<dbReference type="SUPFAM" id="SSF57829">
    <property type="entry name" value="Zn-binding ribosomal proteins"/>
    <property type="match status" value="1"/>
</dbReference>
<keyword evidence="9" id="KW-1185">Reference proteome</keyword>
<keyword evidence="6" id="KW-0687">Ribonucleoprotein</keyword>
<accession>M1V9V7</accession>